<dbReference type="GO" id="GO:0005524">
    <property type="term" value="F:ATP binding"/>
    <property type="evidence" value="ECO:0007669"/>
    <property type="project" value="UniProtKB-UniRule"/>
</dbReference>
<dbReference type="OrthoDB" id="1082833at2759"/>
<comment type="catalytic activity">
    <reaction evidence="21">
        <text>L-threonyl-[protein] + ATP = O-phospho-L-threonyl-[protein] + ADP + H(+)</text>
        <dbReference type="Rhea" id="RHEA:46608"/>
        <dbReference type="Rhea" id="RHEA-COMP:11060"/>
        <dbReference type="Rhea" id="RHEA-COMP:11605"/>
        <dbReference type="ChEBI" id="CHEBI:15378"/>
        <dbReference type="ChEBI" id="CHEBI:30013"/>
        <dbReference type="ChEBI" id="CHEBI:30616"/>
        <dbReference type="ChEBI" id="CHEBI:61977"/>
        <dbReference type="ChEBI" id="CHEBI:456216"/>
        <dbReference type="EC" id="2.7.11.1"/>
    </reaction>
</comment>
<evidence type="ECO:0000313" key="28">
    <source>
        <dbReference type="Proteomes" id="UP000489600"/>
    </source>
</evidence>
<evidence type="ECO:0000256" key="11">
    <source>
        <dbReference type="ARBA" id="ARBA00022729"/>
    </source>
</evidence>
<accession>A0A565CHN2</accession>
<feature type="domain" description="Protein kinase" evidence="26">
    <location>
        <begin position="176"/>
        <end position="455"/>
    </location>
</feature>
<dbReference type="InterPro" id="IPR011009">
    <property type="entry name" value="Kinase-like_dom_sf"/>
</dbReference>
<evidence type="ECO:0000256" key="15">
    <source>
        <dbReference type="ARBA" id="ARBA00022840"/>
    </source>
</evidence>
<keyword evidence="14" id="KW-0418">Kinase</keyword>
<keyword evidence="16" id="KW-1133">Transmembrane helix</keyword>
<dbReference type="FunFam" id="1.10.510.10:FF:000468">
    <property type="entry name" value="PTI1-like tyrosine-protein kinase 3"/>
    <property type="match status" value="1"/>
</dbReference>
<evidence type="ECO:0000256" key="5">
    <source>
        <dbReference type="ARBA" id="ARBA00022475"/>
    </source>
</evidence>
<dbReference type="InterPro" id="IPR008271">
    <property type="entry name" value="Ser/Thr_kinase_AS"/>
</dbReference>
<dbReference type="SUPFAM" id="SSF56112">
    <property type="entry name" value="Protein kinase-like (PK-like)"/>
    <property type="match status" value="1"/>
</dbReference>
<dbReference type="AlphaFoldDB" id="A0A565CHN2"/>
<evidence type="ECO:0000256" key="1">
    <source>
        <dbReference type="ARBA" id="ARBA00004162"/>
    </source>
</evidence>
<dbReference type="GO" id="GO:1901701">
    <property type="term" value="P:cellular response to oxygen-containing compound"/>
    <property type="evidence" value="ECO:0007669"/>
    <property type="project" value="UniProtKB-ARBA"/>
</dbReference>
<dbReference type="Pfam" id="PF08263">
    <property type="entry name" value="LRRNT_2"/>
    <property type="match status" value="1"/>
</dbReference>
<dbReference type="InterPro" id="IPR032675">
    <property type="entry name" value="LRR_dom_sf"/>
</dbReference>
<keyword evidence="9" id="KW-0808">Transferase</keyword>
<keyword evidence="8" id="KW-0433">Leucine-rich repeat</keyword>
<sequence>MRIVWFLVYVICFVEAVKGRLGPGTCDSPESCDHRVKTLLSIIEAFGYPPIFSEIWQGHEPCNWYGITCFEGRITLVTFISMNLTGSISPSFADITSLSVIDLSHNRLTGIIPFELTKLNLESLDVSYNDLHGKVPQFRNTVPDTQGNPKIETGIIHVPSQPKIPVQTLRLATDDFDSNNIIGRGGFGTVYRGMLQDATEVAVKRMEQSVIGGKGLDQFKAEVSVLTKVHHRNLVVLQGYCIEGNERLLVYQYMPLGSLSRHLFHWKDQGLEPLGWSRRLAVALDVARGVEYLHRLAHQSYIHRDLKTSNILLGEDMRAKVSDFGLVRSIEEGRESFKTKNVGTYGYMAPEYALTGRVSRKIDVYSFGVVLMELITGQNAIDENRSGNDALMATWFKKMFAGKDSFTKIIDEPIEVNEETQGSISQVAELAGYCCAKEPEQRPEMSHVVTALASLVEQWKPRKVEEDSATDMEMVTRWKQQLDAIVST</sequence>
<dbReference type="PROSITE" id="PS00108">
    <property type="entry name" value="PROTEIN_KINASE_ST"/>
    <property type="match status" value="1"/>
</dbReference>
<dbReference type="InterPro" id="IPR001245">
    <property type="entry name" value="Ser-Thr/Tyr_kinase_cat_dom"/>
</dbReference>
<proteinExistence type="inferred from homology"/>
<dbReference type="Pfam" id="PF07714">
    <property type="entry name" value="PK_Tyr_Ser-Thr"/>
    <property type="match status" value="1"/>
</dbReference>
<reference evidence="27" key="1">
    <citation type="submission" date="2019-07" db="EMBL/GenBank/DDBJ databases">
        <authorList>
            <person name="Dittberner H."/>
        </authorList>
    </citation>
    <scope>NUCLEOTIDE SEQUENCE [LARGE SCALE GENOMIC DNA]</scope>
</reference>
<dbReference type="PROSITE" id="PS51450">
    <property type="entry name" value="LRR"/>
    <property type="match status" value="1"/>
</dbReference>
<keyword evidence="28" id="KW-1185">Reference proteome</keyword>
<keyword evidence="5" id="KW-1003">Cell membrane</keyword>
<keyword evidence="15 23" id="KW-0067">ATP-binding</keyword>
<evidence type="ECO:0000256" key="21">
    <source>
        <dbReference type="ARBA" id="ARBA00047899"/>
    </source>
</evidence>
<dbReference type="GO" id="GO:0045087">
    <property type="term" value="P:innate immune response"/>
    <property type="evidence" value="ECO:0007669"/>
    <property type="project" value="UniProtKB-ARBA"/>
</dbReference>
<evidence type="ECO:0000256" key="14">
    <source>
        <dbReference type="ARBA" id="ARBA00022777"/>
    </source>
</evidence>
<evidence type="ECO:0000256" key="2">
    <source>
        <dbReference type="ARBA" id="ARBA00004479"/>
    </source>
</evidence>
<gene>
    <name evidence="27" type="ORF">ANE_LOCUS23631</name>
</gene>
<evidence type="ECO:0000256" key="25">
    <source>
        <dbReference type="SAM" id="SignalP"/>
    </source>
</evidence>
<evidence type="ECO:0000313" key="27">
    <source>
        <dbReference type="EMBL" id="VVB13187.1"/>
    </source>
</evidence>
<evidence type="ECO:0000256" key="7">
    <source>
        <dbReference type="ARBA" id="ARBA00022553"/>
    </source>
</evidence>
<evidence type="ECO:0000256" key="22">
    <source>
        <dbReference type="ARBA" id="ARBA00048679"/>
    </source>
</evidence>
<dbReference type="Proteomes" id="UP000489600">
    <property type="component" value="Unassembled WGS sequence"/>
</dbReference>
<feature type="signal peptide" evidence="25">
    <location>
        <begin position="1"/>
        <end position="19"/>
    </location>
</feature>
<dbReference type="Gene3D" id="3.30.200.20">
    <property type="entry name" value="Phosphorylase Kinase, domain 1"/>
    <property type="match status" value="1"/>
</dbReference>
<dbReference type="FunFam" id="3.30.200.20:FF:000309">
    <property type="entry name" value="Leucine-rich repeat receptor protein kinase MSP1"/>
    <property type="match status" value="1"/>
</dbReference>
<comment type="subcellular location">
    <subcellularLocation>
        <location evidence="1">Cell membrane</location>
        <topology evidence="1">Single-pass membrane protein</topology>
    </subcellularLocation>
    <subcellularLocation>
        <location evidence="2">Membrane</location>
        <topology evidence="2">Single-pass type I membrane protein</topology>
    </subcellularLocation>
</comment>
<dbReference type="InterPro" id="IPR013210">
    <property type="entry name" value="LRR_N_plant-typ"/>
</dbReference>
<evidence type="ECO:0000259" key="26">
    <source>
        <dbReference type="PROSITE" id="PS50011"/>
    </source>
</evidence>
<keyword evidence="11 25" id="KW-0732">Signal</keyword>
<dbReference type="EMBL" id="CABITT030000008">
    <property type="protein sequence ID" value="VVB13187.1"/>
    <property type="molecule type" value="Genomic_DNA"/>
</dbReference>
<keyword evidence="6 24" id="KW-0723">Serine/threonine-protein kinase</keyword>
<dbReference type="InterPro" id="IPR001611">
    <property type="entry name" value="Leu-rich_rpt"/>
</dbReference>
<evidence type="ECO:0000256" key="16">
    <source>
        <dbReference type="ARBA" id="ARBA00022989"/>
    </source>
</evidence>
<keyword evidence="17" id="KW-0472">Membrane</keyword>
<dbReference type="CDD" id="cd14066">
    <property type="entry name" value="STKc_IRAK"/>
    <property type="match status" value="1"/>
</dbReference>
<comment type="caution">
    <text evidence="27">The sequence shown here is derived from an EMBL/GenBank/DDBJ whole genome shotgun (WGS) entry which is preliminary data.</text>
</comment>
<evidence type="ECO:0000256" key="19">
    <source>
        <dbReference type="ARBA" id="ARBA00023170"/>
    </source>
</evidence>
<protein>
    <recommendedName>
        <fullName evidence="4">non-specific serine/threonine protein kinase</fullName>
        <ecNumber evidence="4">2.7.11.1</ecNumber>
    </recommendedName>
</protein>
<comment type="catalytic activity">
    <reaction evidence="22">
        <text>L-seryl-[protein] + ATP = O-phospho-L-seryl-[protein] + ADP + H(+)</text>
        <dbReference type="Rhea" id="RHEA:17989"/>
        <dbReference type="Rhea" id="RHEA-COMP:9863"/>
        <dbReference type="Rhea" id="RHEA-COMP:11604"/>
        <dbReference type="ChEBI" id="CHEBI:15378"/>
        <dbReference type="ChEBI" id="CHEBI:29999"/>
        <dbReference type="ChEBI" id="CHEBI:30616"/>
        <dbReference type="ChEBI" id="CHEBI:83421"/>
        <dbReference type="ChEBI" id="CHEBI:456216"/>
        <dbReference type="EC" id="2.7.11.1"/>
    </reaction>
</comment>
<dbReference type="Gene3D" id="1.10.510.10">
    <property type="entry name" value="Transferase(Phosphotransferase) domain 1"/>
    <property type="match status" value="1"/>
</dbReference>
<evidence type="ECO:0000256" key="8">
    <source>
        <dbReference type="ARBA" id="ARBA00022614"/>
    </source>
</evidence>
<dbReference type="SMART" id="SM00220">
    <property type="entry name" value="S_TKc"/>
    <property type="match status" value="1"/>
</dbReference>
<comment type="similarity">
    <text evidence="3">Belongs to the protein kinase superfamily. Ser/Thr protein kinase family.</text>
</comment>
<dbReference type="SUPFAM" id="SSF52058">
    <property type="entry name" value="L domain-like"/>
    <property type="match status" value="1"/>
</dbReference>
<evidence type="ECO:0000256" key="3">
    <source>
        <dbReference type="ARBA" id="ARBA00008684"/>
    </source>
</evidence>
<evidence type="ECO:0000256" key="12">
    <source>
        <dbReference type="ARBA" id="ARBA00022737"/>
    </source>
</evidence>
<dbReference type="EC" id="2.7.11.1" evidence="4"/>
<evidence type="ECO:0000256" key="23">
    <source>
        <dbReference type="PROSITE-ProRule" id="PRU10141"/>
    </source>
</evidence>
<evidence type="ECO:0000256" key="20">
    <source>
        <dbReference type="ARBA" id="ARBA00023180"/>
    </source>
</evidence>
<dbReference type="FunFam" id="3.80.10.10:FF:000129">
    <property type="entry name" value="Leucine-rich repeat receptor-like kinase"/>
    <property type="match status" value="1"/>
</dbReference>
<evidence type="ECO:0000256" key="13">
    <source>
        <dbReference type="ARBA" id="ARBA00022741"/>
    </source>
</evidence>
<keyword evidence="19" id="KW-0675">Receptor</keyword>
<evidence type="ECO:0000256" key="18">
    <source>
        <dbReference type="ARBA" id="ARBA00023157"/>
    </source>
</evidence>
<evidence type="ECO:0000256" key="24">
    <source>
        <dbReference type="RuleBase" id="RU000304"/>
    </source>
</evidence>
<evidence type="ECO:0000256" key="6">
    <source>
        <dbReference type="ARBA" id="ARBA00022527"/>
    </source>
</evidence>
<dbReference type="PANTHER" id="PTHR47986">
    <property type="entry name" value="OSJNBA0070M12.3 PROTEIN"/>
    <property type="match status" value="1"/>
</dbReference>
<keyword evidence="18" id="KW-1015">Disulfide bond</keyword>
<dbReference type="GO" id="GO:0005886">
    <property type="term" value="C:plasma membrane"/>
    <property type="evidence" value="ECO:0007669"/>
    <property type="project" value="UniProtKB-SubCell"/>
</dbReference>
<dbReference type="PANTHER" id="PTHR47986:SF4">
    <property type="entry name" value="PROTEIN KINASE DOMAIN-CONTAINING PROTEIN"/>
    <property type="match status" value="1"/>
</dbReference>
<feature type="binding site" evidence="23">
    <location>
        <position position="204"/>
    </location>
    <ligand>
        <name>ATP</name>
        <dbReference type="ChEBI" id="CHEBI:30616"/>
    </ligand>
</feature>
<name>A0A565CHN2_9BRAS</name>
<dbReference type="GO" id="GO:0004674">
    <property type="term" value="F:protein serine/threonine kinase activity"/>
    <property type="evidence" value="ECO:0007669"/>
    <property type="project" value="UniProtKB-KW"/>
</dbReference>
<keyword evidence="13 23" id="KW-0547">Nucleotide-binding</keyword>
<dbReference type="Gene3D" id="3.80.10.10">
    <property type="entry name" value="Ribonuclease Inhibitor"/>
    <property type="match status" value="1"/>
</dbReference>
<dbReference type="InterPro" id="IPR017441">
    <property type="entry name" value="Protein_kinase_ATP_BS"/>
</dbReference>
<dbReference type="Pfam" id="PF00560">
    <property type="entry name" value="LRR_1"/>
    <property type="match status" value="1"/>
</dbReference>
<evidence type="ECO:0000256" key="9">
    <source>
        <dbReference type="ARBA" id="ARBA00022679"/>
    </source>
</evidence>
<keyword evidence="12" id="KW-0677">Repeat</keyword>
<dbReference type="InterPro" id="IPR000719">
    <property type="entry name" value="Prot_kinase_dom"/>
</dbReference>
<evidence type="ECO:0000256" key="10">
    <source>
        <dbReference type="ARBA" id="ARBA00022692"/>
    </source>
</evidence>
<feature type="chain" id="PRO_5022146290" description="non-specific serine/threonine protein kinase" evidence="25">
    <location>
        <begin position="20"/>
        <end position="488"/>
    </location>
</feature>
<evidence type="ECO:0000256" key="4">
    <source>
        <dbReference type="ARBA" id="ARBA00012513"/>
    </source>
</evidence>
<dbReference type="InterPro" id="IPR052422">
    <property type="entry name" value="Auxin_Ser/Thr_Kinase"/>
</dbReference>
<dbReference type="PROSITE" id="PS00107">
    <property type="entry name" value="PROTEIN_KINASE_ATP"/>
    <property type="match status" value="1"/>
</dbReference>
<keyword evidence="20" id="KW-0325">Glycoprotein</keyword>
<keyword evidence="7" id="KW-0597">Phosphoprotein</keyword>
<evidence type="ECO:0000256" key="17">
    <source>
        <dbReference type="ARBA" id="ARBA00023136"/>
    </source>
</evidence>
<keyword evidence="10" id="KW-0812">Transmembrane</keyword>
<organism evidence="27 28">
    <name type="scientific">Arabis nemorensis</name>
    <dbReference type="NCBI Taxonomy" id="586526"/>
    <lineage>
        <taxon>Eukaryota</taxon>
        <taxon>Viridiplantae</taxon>
        <taxon>Streptophyta</taxon>
        <taxon>Embryophyta</taxon>
        <taxon>Tracheophyta</taxon>
        <taxon>Spermatophyta</taxon>
        <taxon>Magnoliopsida</taxon>
        <taxon>eudicotyledons</taxon>
        <taxon>Gunneridae</taxon>
        <taxon>Pentapetalae</taxon>
        <taxon>rosids</taxon>
        <taxon>malvids</taxon>
        <taxon>Brassicales</taxon>
        <taxon>Brassicaceae</taxon>
        <taxon>Arabideae</taxon>
        <taxon>Arabis</taxon>
    </lineage>
</organism>
<dbReference type="PROSITE" id="PS50011">
    <property type="entry name" value="PROTEIN_KINASE_DOM"/>
    <property type="match status" value="1"/>
</dbReference>